<feature type="compositionally biased region" description="Low complexity" evidence="1">
    <location>
        <begin position="43"/>
        <end position="52"/>
    </location>
</feature>
<comment type="caution">
    <text evidence="3">The sequence shown here is derived from an EMBL/GenBank/DDBJ whole genome shotgun (WGS) entry which is preliminary data.</text>
</comment>
<keyword evidence="4" id="KW-1185">Reference proteome</keyword>
<feature type="domain" description="Resolvase/invertase-type recombinase catalytic" evidence="2">
    <location>
        <begin position="1"/>
        <end position="36"/>
    </location>
</feature>
<name>A0ABV3K5B1_STRON</name>
<feature type="region of interest" description="Disordered" evidence="1">
    <location>
        <begin position="28"/>
        <end position="86"/>
    </location>
</feature>
<dbReference type="InterPro" id="IPR006119">
    <property type="entry name" value="Resolv_N"/>
</dbReference>
<evidence type="ECO:0000313" key="4">
    <source>
        <dbReference type="Proteomes" id="UP001552594"/>
    </source>
</evidence>
<sequence length="111" mass="11760">MEDRAMFGMLSVLAGLHRELIVANTNDRLASARGRGRAGAGRGAPRARPRSLNGSMTSGRRLSNRSPTCSASPGRRCTGTSTRPTHDQLLARCPAYRELTNAQVLRAAGGA</sequence>
<dbReference type="Proteomes" id="UP001552594">
    <property type="component" value="Unassembled WGS sequence"/>
</dbReference>
<reference evidence="3 4" key="1">
    <citation type="submission" date="2024-06" db="EMBL/GenBank/DDBJ databases">
        <title>The Natural Products Discovery Center: Release of the First 8490 Sequenced Strains for Exploring Actinobacteria Biosynthetic Diversity.</title>
        <authorList>
            <person name="Kalkreuter E."/>
            <person name="Kautsar S.A."/>
            <person name="Yang D."/>
            <person name="Bader C.D."/>
            <person name="Teijaro C.N."/>
            <person name="Fluegel L."/>
            <person name="Davis C.M."/>
            <person name="Simpson J.R."/>
            <person name="Lauterbach L."/>
            <person name="Steele A.D."/>
            <person name="Gui C."/>
            <person name="Meng S."/>
            <person name="Li G."/>
            <person name="Viehrig K."/>
            <person name="Ye F."/>
            <person name="Su P."/>
            <person name="Kiefer A.F."/>
            <person name="Nichols A."/>
            <person name="Cepeda A.J."/>
            <person name="Yan W."/>
            <person name="Fan B."/>
            <person name="Jiang Y."/>
            <person name="Adhikari A."/>
            <person name="Zheng C.-J."/>
            <person name="Schuster L."/>
            <person name="Cowan T.M."/>
            <person name="Smanski M.J."/>
            <person name="Chevrette M.G."/>
            <person name="De Carvalho L.P.S."/>
            <person name="Shen B."/>
        </authorList>
    </citation>
    <scope>NUCLEOTIDE SEQUENCE [LARGE SCALE GENOMIC DNA]</scope>
    <source>
        <strain evidence="3 4">NPDC052347</strain>
    </source>
</reference>
<accession>A0ABV3K5B1</accession>
<protein>
    <recommendedName>
        <fullName evidence="2">Resolvase/invertase-type recombinase catalytic domain-containing protein</fullName>
    </recommendedName>
</protein>
<proteinExistence type="predicted"/>
<dbReference type="EMBL" id="JBFAUK010000031">
    <property type="protein sequence ID" value="MEV5510343.1"/>
    <property type="molecule type" value="Genomic_DNA"/>
</dbReference>
<dbReference type="PROSITE" id="PS51736">
    <property type="entry name" value="RECOMBINASES_3"/>
    <property type="match status" value="1"/>
</dbReference>
<evidence type="ECO:0000259" key="2">
    <source>
        <dbReference type="PROSITE" id="PS51736"/>
    </source>
</evidence>
<evidence type="ECO:0000256" key="1">
    <source>
        <dbReference type="SAM" id="MobiDB-lite"/>
    </source>
</evidence>
<feature type="compositionally biased region" description="Polar residues" evidence="1">
    <location>
        <begin position="53"/>
        <end position="71"/>
    </location>
</feature>
<dbReference type="RefSeq" id="WP_338323642.1">
    <property type="nucleotide sequence ID" value="NZ_JBFAUK010000031.1"/>
</dbReference>
<evidence type="ECO:0000313" key="3">
    <source>
        <dbReference type="EMBL" id="MEV5510343.1"/>
    </source>
</evidence>
<gene>
    <name evidence="3" type="ORF">AB0L16_28615</name>
</gene>
<organism evidence="3 4">
    <name type="scientific">Streptomyces orinoci</name>
    <name type="common">Streptoverticillium orinoci</name>
    <dbReference type="NCBI Taxonomy" id="67339"/>
    <lineage>
        <taxon>Bacteria</taxon>
        <taxon>Bacillati</taxon>
        <taxon>Actinomycetota</taxon>
        <taxon>Actinomycetes</taxon>
        <taxon>Kitasatosporales</taxon>
        <taxon>Streptomycetaceae</taxon>
        <taxon>Streptomyces</taxon>
    </lineage>
</organism>